<dbReference type="GO" id="GO:0005829">
    <property type="term" value="C:cytosol"/>
    <property type="evidence" value="ECO:0007669"/>
    <property type="project" value="TreeGrafter"/>
</dbReference>
<evidence type="ECO:0000313" key="6">
    <source>
        <dbReference type="EMBL" id="OMJ18581.1"/>
    </source>
</evidence>
<sequence length="388" mass="41750">MDSFEERIKGLVCQLKASINKDPKITDHISPIVLAVTFLLPSKIQLWIDQLTSLQNELFVIKQWKSEIRPNQDELLELCQGATGIICILTDSINENFLANVGRELKVVSTMSVGYDHIDVASCNRLGIKVGITPGVLTGSTADITLLLILGAIRRAKEGILAVSEGKWGPWDPTWLLGYEFVGKTIGIIGLGRIGLAVAARTIPLGISKILYTTRSSDISIDVSDNLKEIKAACVAMDQLNNKMVHLALGNSSDTDLEVQKSSLETLLSESDIVVITCNLSDSTYHMINSSNIKLMKKSAVLVNSARGPIVDNNALSEALASGTIFAAGLDVTQPEPIPVDHSLTSQPNCFILPHLGSATQETRTKMASLALINCISGILGIELAHTA</sequence>
<dbReference type="GO" id="GO:0051287">
    <property type="term" value="F:NAD binding"/>
    <property type="evidence" value="ECO:0007669"/>
    <property type="project" value="InterPro"/>
</dbReference>
<dbReference type="AlphaFoldDB" id="A0A1R1XAU5"/>
<keyword evidence="7" id="KW-1185">Reference proteome</keyword>
<dbReference type="PROSITE" id="PS00065">
    <property type="entry name" value="D_2_HYDROXYACID_DH_1"/>
    <property type="match status" value="1"/>
</dbReference>
<dbReference type="PANTHER" id="PTHR10996">
    <property type="entry name" value="2-HYDROXYACID DEHYDROGENASE-RELATED"/>
    <property type="match status" value="1"/>
</dbReference>
<dbReference type="STRING" id="133412.A0A1R1XAU5"/>
<dbReference type="Gene3D" id="3.40.50.720">
    <property type="entry name" value="NAD(P)-binding Rossmann-like Domain"/>
    <property type="match status" value="2"/>
</dbReference>
<dbReference type="SUPFAM" id="SSF52283">
    <property type="entry name" value="Formate/glycerate dehydrogenase catalytic domain-like"/>
    <property type="match status" value="1"/>
</dbReference>
<feature type="domain" description="D-isomer specific 2-hydroxyacid dehydrogenase catalytic" evidence="3">
    <location>
        <begin position="61"/>
        <end position="382"/>
    </location>
</feature>
<evidence type="ECO:0000313" key="5">
    <source>
        <dbReference type="EMBL" id="OMJ11744.1"/>
    </source>
</evidence>
<dbReference type="PANTHER" id="PTHR10996:SF277">
    <property type="entry name" value="GLYOXYLATE REDUCTASE_HYDROXYPYRUVATE REDUCTASE"/>
    <property type="match status" value="1"/>
</dbReference>
<dbReference type="Proteomes" id="UP000187283">
    <property type="component" value="Unassembled WGS sequence"/>
</dbReference>
<dbReference type="PROSITE" id="PS00671">
    <property type="entry name" value="D_2_HYDROXYACID_DH_3"/>
    <property type="match status" value="1"/>
</dbReference>
<dbReference type="Pfam" id="PF00389">
    <property type="entry name" value="2-Hacid_dh"/>
    <property type="match status" value="1"/>
</dbReference>
<dbReference type="OrthoDB" id="9991913at2759"/>
<dbReference type="CDD" id="cd05301">
    <property type="entry name" value="GDH"/>
    <property type="match status" value="1"/>
</dbReference>
<dbReference type="Pfam" id="PF02826">
    <property type="entry name" value="2-Hacid_dh_C"/>
    <property type="match status" value="2"/>
</dbReference>
<dbReference type="EMBL" id="LSSN01001708">
    <property type="protein sequence ID" value="OMJ18581.1"/>
    <property type="molecule type" value="Genomic_DNA"/>
</dbReference>
<dbReference type="InterPro" id="IPR029752">
    <property type="entry name" value="D-isomer_DH_CS1"/>
</dbReference>
<evidence type="ECO:0000256" key="2">
    <source>
        <dbReference type="RuleBase" id="RU003719"/>
    </source>
</evidence>
<dbReference type="GO" id="GO:0016618">
    <property type="term" value="F:hydroxypyruvate reductase [NAD(P)H] activity"/>
    <property type="evidence" value="ECO:0007669"/>
    <property type="project" value="TreeGrafter"/>
</dbReference>
<dbReference type="InterPro" id="IPR050223">
    <property type="entry name" value="D-isomer_2-hydroxyacid_DH"/>
</dbReference>
<comment type="similarity">
    <text evidence="2">Belongs to the D-isomer specific 2-hydroxyacid dehydrogenase family.</text>
</comment>
<feature type="domain" description="D-isomer specific 2-hydroxyacid dehydrogenase NAD-binding" evidence="4">
    <location>
        <begin position="147"/>
        <end position="220"/>
    </location>
</feature>
<organism evidence="5 7">
    <name type="scientific">Smittium culicis</name>
    <dbReference type="NCBI Taxonomy" id="133412"/>
    <lineage>
        <taxon>Eukaryota</taxon>
        <taxon>Fungi</taxon>
        <taxon>Fungi incertae sedis</taxon>
        <taxon>Zoopagomycota</taxon>
        <taxon>Kickxellomycotina</taxon>
        <taxon>Harpellomycetes</taxon>
        <taxon>Harpellales</taxon>
        <taxon>Legeriomycetaceae</taxon>
        <taxon>Smittium</taxon>
    </lineage>
</organism>
<dbReference type="InterPro" id="IPR006139">
    <property type="entry name" value="D-isomer_2_OHA_DH_cat_dom"/>
</dbReference>
<reference evidence="5 7" key="1">
    <citation type="submission" date="2017-01" db="EMBL/GenBank/DDBJ databases">
        <authorList>
            <person name="Mah S.A."/>
            <person name="Swanson W.J."/>
            <person name="Moy G.W."/>
            <person name="Vacquier V.D."/>
        </authorList>
    </citation>
    <scope>NUCLEOTIDE SEQUENCE [LARGE SCALE GENOMIC DNA]</scope>
    <source>
        <strain evidence="5 7">GSMNP</strain>
    </source>
</reference>
<name>A0A1R1XAU5_9FUNG</name>
<evidence type="ECO:0000259" key="3">
    <source>
        <dbReference type="Pfam" id="PF00389"/>
    </source>
</evidence>
<protein>
    <submittedName>
        <fullName evidence="5">Glyoxylate reductase/hydroxypyruvate reductase</fullName>
    </submittedName>
</protein>
<keyword evidence="5" id="KW-0670">Pyruvate</keyword>
<accession>A0A1R1XAU5</accession>
<dbReference type="InterPro" id="IPR036291">
    <property type="entry name" value="NAD(P)-bd_dom_sf"/>
</dbReference>
<dbReference type="InterPro" id="IPR006140">
    <property type="entry name" value="D-isomer_DH_NAD-bd"/>
</dbReference>
<gene>
    <name evidence="6" type="ORF">AYI70_g5280</name>
    <name evidence="5" type="ORF">AYI70_g9524</name>
</gene>
<dbReference type="InterPro" id="IPR029753">
    <property type="entry name" value="D-isomer_DH_CS"/>
</dbReference>
<dbReference type="SUPFAM" id="SSF51735">
    <property type="entry name" value="NAD(P)-binding Rossmann-fold domains"/>
    <property type="match status" value="1"/>
</dbReference>
<evidence type="ECO:0000313" key="7">
    <source>
        <dbReference type="Proteomes" id="UP000187283"/>
    </source>
</evidence>
<keyword evidence="1 2" id="KW-0560">Oxidoreductase</keyword>
<proteinExistence type="inferred from homology"/>
<dbReference type="EMBL" id="LSSN01004308">
    <property type="protein sequence ID" value="OMJ11744.1"/>
    <property type="molecule type" value="Genomic_DNA"/>
</dbReference>
<evidence type="ECO:0000256" key="1">
    <source>
        <dbReference type="ARBA" id="ARBA00023002"/>
    </source>
</evidence>
<evidence type="ECO:0000259" key="4">
    <source>
        <dbReference type="Pfam" id="PF02826"/>
    </source>
</evidence>
<dbReference type="GO" id="GO:0030267">
    <property type="term" value="F:glyoxylate reductase (NADPH) activity"/>
    <property type="evidence" value="ECO:0007669"/>
    <property type="project" value="TreeGrafter"/>
</dbReference>
<feature type="domain" description="D-isomer specific 2-hydroxyacid dehydrogenase NAD-binding" evidence="4">
    <location>
        <begin position="253"/>
        <end position="357"/>
    </location>
</feature>
<comment type="caution">
    <text evidence="5">The sequence shown here is derived from an EMBL/GenBank/DDBJ whole genome shotgun (WGS) entry which is preliminary data.</text>
</comment>